<dbReference type="InterPro" id="IPR035979">
    <property type="entry name" value="RBD_domain_sf"/>
</dbReference>
<dbReference type="InterPro" id="IPR012677">
    <property type="entry name" value="Nucleotide-bd_a/b_plait_sf"/>
</dbReference>
<dbReference type="InterPro" id="IPR000504">
    <property type="entry name" value="RRM_dom"/>
</dbReference>
<dbReference type="GO" id="GO:0007399">
    <property type="term" value="P:nervous system development"/>
    <property type="evidence" value="ECO:0000318"/>
    <property type="project" value="GO_Central"/>
</dbReference>
<evidence type="ECO:0000313" key="5">
    <source>
        <dbReference type="Proteomes" id="UP000005239"/>
    </source>
</evidence>
<dbReference type="GO" id="GO:0003729">
    <property type="term" value="F:mRNA binding"/>
    <property type="evidence" value="ECO:0000318"/>
    <property type="project" value="GO_Central"/>
</dbReference>
<dbReference type="Gene3D" id="3.30.70.330">
    <property type="match status" value="1"/>
</dbReference>
<evidence type="ECO:0000256" key="3">
    <source>
        <dbReference type="ARBA" id="ARBA00023242"/>
    </source>
</evidence>
<dbReference type="OrthoDB" id="5382468at2759"/>
<keyword evidence="3" id="KW-0539">Nucleus</keyword>
<proteinExistence type="predicted"/>
<dbReference type="SMART" id="SM00360">
    <property type="entry name" value="RRM"/>
    <property type="match status" value="1"/>
</dbReference>
<dbReference type="PANTHER" id="PTHR15597:SF22">
    <property type="entry name" value="RNA-BINDING FOX PROTEIN 1, ISOFORM H"/>
    <property type="match status" value="1"/>
</dbReference>
<dbReference type="PROSITE" id="PS50102">
    <property type="entry name" value="RRM"/>
    <property type="match status" value="1"/>
</dbReference>
<protein>
    <submittedName>
        <fullName evidence="4">Spn-4</fullName>
    </submittedName>
</protein>
<evidence type="ECO:0000256" key="2">
    <source>
        <dbReference type="ARBA" id="ARBA00022884"/>
    </source>
</evidence>
<evidence type="ECO:0000256" key="1">
    <source>
        <dbReference type="ARBA" id="ARBA00004123"/>
    </source>
</evidence>
<accession>A0A2A6B8M5</accession>
<keyword evidence="5" id="KW-1185">Reference proteome</keyword>
<name>A0A2A6B8M5_PRIPA</name>
<dbReference type="EnsemblMetazoa" id="PPA22651.1">
    <property type="protein sequence ID" value="PPA22651.1"/>
    <property type="gene ID" value="WBGene00112205"/>
</dbReference>
<dbReference type="InterPro" id="IPR047131">
    <property type="entry name" value="RBFOX1-like"/>
</dbReference>
<reference evidence="4" key="2">
    <citation type="submission" date="2022-06" db="UniProtKB">
        <authorList>
            <consortium name="EnsemblMetazoa"/>
        </authorList>
    </citation>
    <scope>IDENTIFICATION</scope>
    <source>
        <strain evidence="4">PS312</strain>
    </source>
</reference>
<dbReference type="GO" id="GO:0000381">
    <property type="term" value="P:regulation of alternative mRNA splicing, via spliceosome"/>
    <property type="evidence" value="ECO:0000318"/>
    <property type="project" value="GO_Central"/>
</dbReference>
<dbReference type="PANTHER" id="PTHR15597">
    <property type="entry name" value="ATAXIN 2-BINDING PROTEIN 1-RELATED"/>
    <property type="match status" value="1"/>
</dbReference>
<dbReference type="Pfam" id="PF00076">
    <property type="entry name" value="RRM_1"/>
    <property type="match status" value="1"/>
</dbReference>
<accession>A0A8R1YIR0</accession>
<comment type="subcellular location">
    <subcellularLocation>
        <location evidence="1">Nucleus</location>
    </subcellularLocation>
</comment>
<dbReference type="SUPFAM" id="SSF54928">
    <property type="entry name" value="RNA-binding domain, RBD"/>
    <property type="match status" value="1"/>
</dbReference>
<dbReference type="GO" id="GO:0005737">
    <property type="term" value="C:cytoplasm"/>
    <property type="evidence" value="ECO:0000318"/>
    <property type="project" value="GO_Central"/>
</dbReference>
<reference evidence="5" key="1">
    <citation type="journal article" date="2008" name="Nat. Genet.">
        <title>The Pristionchus pacificus genome provides a unique perspective on nematode lifestyle and parasitism.</title>
        <authorList>
            <person name="Dieterich C."/>
            <person name="Clifton S.W."/>
            <person name="Schuster L.N."/>
            <person name="Chinwalla A."/>
            <person name="Delehaunty K."/>
            <person name="Dinkelacker I."/>
            <person name="Fulton L."/>
            <person name="Fulton R."/>
            <person name="Godfrey J."/>
            <person name="Minx P."/>
            <person name="Mitreva M."/>
            <person name="Roeseler W."/>
            <person name="Tian H."/>
            <person name="Witte H."/>
            <person name="Yang S.P."/>
            <person name="Wilson R.K."/>
            <person name="Sommer R.J."/>
        </authorList>
    </citation>
    <scope>NUCLEOTIDE SEQUENCE [LARGE SCALE GENOMIC DNA]</scope>
    <source>
        <strain evidence="5">PS312</strain>
    </source>
</reference>
<sequence length="332" mass="35566">MHSNSSEFDSPLDAIAHRELSKSNDGSCDIASSGHKNLDNKSEMSSLFRASWNNCNVTTMGDDGKTKDVQEEEESYIDNRIYISNIPFSYTSVDLEKIFSIFGKVIAAQVVTNERGSKGFGFVTLDTAIGCDHAREQLDGTIMGGRKIEVKKARQMQHSRAVSNGGLAKNGNTRSLLSPSLLYPEASSLLSPYLGNNNLHGLNVLNSQSNGATAQLMAQLQLAQLQSLQTANLLNLLATQPSVGTGIGQTGLPLQNPLLNSLINPLGMSTPSINPFGLDTNSLLRQNANLNGLAHSMTNQSDPLSSLFPHMDVSSLDALTAAAFLRPGGNLF</sequence>
<dbReference type="Proteomes" id="UP000005239">
    <property type="component" value="Unassembled WGS sequence"/>
</dbReference>
<gene>
    <name evidence="4" type="primary">WBGene00112205</name>
</gene>
<dbReference type="AlphaFoldDB" id="A0A2A6B8M5"/>
<dbReference type="GO" id="GO:0005634">
    <property type="term" value="C:nucleus"/>
    <property type="evidence" value="ECO:0000318"/>
    <property type="project" value="GO_Central"/>
</dbReference>
<evidence type="ECO:0000313" key="4">
    <source>
        <dbReference type="EnsemblMetazoa" id="PPA22651.1"/>
    </source>
</evidence>
<organism evidence="4 5">
    <name type="scientific">Pristionchus pacificus</name>
    <name type="common">Parasitic nematode worm</name>
    <dbReference type="NCBI Taxonomy" id="54126"/>
    <lineage>
        <taxon>Eukaryota</taxon>
        <taxon>Metazoa</taxon>
        <taxon>Ecdysozoa</taxon>
        <taxon>Nematoda</taxon>
        <taxon>Chromadorea</taxon>
        <taxon>Rhabditida</taxon>
        <taxon>Rhabditina</taxon>
        <taxon>Diplogasteromorpha</taxon>
        <taxon>Diplogasteroidea</taxon>
        <taxon>Neodiplogasteridae</taxon>
        <taxon>Pristionchus</taxon>
    </lineage>
</organism>
<keyword evidence="2" id="KW-0694">RNA-binding</keyword>